<evidence type="ECO:0000313" key="2">
    <source>
        <dbReference type="EMBL" id="JAS77718.1"/>
    </source>
</evidence>
<feature type="non-terminal residue" evidence="2">
    <location>
        <position position="207"/>
    </location>
</feature>
<feature type="compositionally biased region" description="Acidic residues" evidence="1">
    <location>
        <begin position="157"/>
        <end position="178"/>
    </location>
</feature>
<evidence type="ECO:0000256" key="1">
    <source>
        <dbReference type="SAM" id="MobiDB-lite"/>
    </source>
</evidence>
<gene>
    <name evidence="2" type="ORF">g.7151</name>
</gene>
<protein>
    <submittedName>
        <fullName evidence="2">Uncharacterized protein</fullName>
    </submittedName>
</protein>
<proteinExistence type="predicted"/>
<reference evidence="2" key="1">
    <citation type="submission" date="2015-11" db="EMBL/GenBank/DDBJ databases">
        <title>De novo transcriptome assembly of four potential Pierce s Disease insect vectors from Arizona vineyards.</title>
        <authorList>
            <person name="Tassone E.E."/>
        </authorList>
    </citation>
    <scope>NUCLEOTIDE SEQUENCE</scope>
</reference>
<feature type="region of interest" description="Disordered" evidence="1">
    <location>
        <begin position="157"/>
        <end position="180"/>
    </location>
</feature>
<dbReference type="AlphaFoldDB" id="A0A1B6HSQ8"/>
<sequence>ALDAKNAIVARMEGLIPGMLKDSMRRRIRDIIGTGDKEATALRNRAAVEGKRAADEAIEGEMLEAEIKKAVQDASAEIGRCRRRGEASEGEIIRRTVEERANAILGAWEKEERAKFMAQMIDIASDALRRASSEGSAIMKSSIVEMTDNIMKELDGEGMCDDATTESSESDDESEDDCGATKRLDLHQGSFLRRDSRGAFHSLFLER</sequence>
<dbReference type="EMBL" id="GECU01029988">
    <property type="protein sequence ID" value="JAS77718.1"/>
    <property type="molecule type" value="Transcribed_RNA"/>
</dbReference>
<accession>A0A1B6HSQ8</accession>
<feature type="non-terminal residue" evidence="2">
    <location>
        <position position="1"/>
    </location>
</feature>
<name>A0A1B6HSQ8_9HEMI</name>
<organism evidence="2">
    <name type="scientific">Homalodisca liturata</name>
    <dbReference type="NCBI Taxonomy" id="320908"/>
    <lineage>
        <taxon>Eukaryota</taxon>
        <taxon>Metazoa</taxon>
        <taxon>Ecdysozoa</taxon>
        <taxon>Arthropoda</taxon>
        <taxon>Hexapoda</taxon>
        <taxon>Insecta</taxon>
        <taxon>Pterygota</taxon>
        <taxon>Neoptera</taxon>
        <taxon>Paraneoptera</taxon>
        <taxon>Hemiptera</taxon>
        <taxon>Auchenorrhyncha</taxon>
        <taxon>Membracoidea</taxon>
        <taxon>Cicadellidae</taxon>
        <taxon>Cicadellinae</taxon>
        <taxon>Proconiini</taxon>
        <taxon>Homalodisca</taxon>
    </lineage>
</organism>